<keyword evidence="2" id="KW-1185">Reference proteome</keyword>
<accession>A0A8J2VP88</accession>
<proteinExistence type="predicted"/>
<gene>
    <name evidence="1" type="primary">yfhC</name>
    <name evidence="1" type="ORF">GCM10011391_13150</name>
</gene>
<organism evidence="1 2">
    <name type="scientific">Pullulanibacillus camelliae</name>
    <dbReference type="NCBI Taxonomy" id="1707096"/>
    <lineage>
        <taxon>Bacteria</taxon>
        <taxon>Bacillati</taxon>
        <taxon>Bacillota</taxon>
        <taxon>Bacilli</taxon>
        <taxon>Bacillales</taxon>
        <taxon>Sporolactobacillaceae</taxon>
        <taxon>Pullulanibacillus</taxon>
    </lineage>
</organism>
<protein>
    <submittedName>
        <fullName evidence="1">Putative NAD(P)H nitroreductase YfhC</fullName>
    </submittedName>
</protein>
<evidence type="ECO:0000313" key="1">
    <source>
        <dbReference type="EMBL" id="GGE35749.1"/>
    </source>
</evidence>
<dbReference type="Proteomes" id="UP000628775">
    <property type="component" value="Unassembled WGS sequence"/>
</dbReference>
<dbReference type="PANTHER" id="PTHR43821">
    <property type="entry name" value="NAD(P)H NITROREDUCTASE YDJA-RELATED"/>
    <property type="match status" value="1"/>
</dbReference>
<dbReference type="EMBL" id="BMIR01000004">
    <property type="protein sequence ID" value="GGE35749.1"/>
    <property type="molecule type" value="Genomic_DNA"/>
</dbReference>
<name>A0A8J2VP88_9BACL</name>
<reference evidence="1" key="1">
    <citation type="journal article" date="2014" name="Int. J. Syst. Evol. Microbiol.">
        <title>Complete genome sequence of Corynebacterium casei LMG S-19264T (=DSM 44701T), isolated from a smear-ripened cheese.</title>
        <authorList>
            <consortium name="US DOE Joint Genome Institute (JGI-PGF)"/>
            <person name="Walter F."/>
            <person name="Albersmeier A."/>
            <person name="Kalinowski J."/>
            <person name="Ruckert C."/>
        </authorList>
    </citation>
    <scope>NUCLEOTIDE SEQUENCE</scope>
    <source>
        <strain evidence="1">CGMCC 1.15371</strain>
    </source>
</reference>
<reference evidence="1" key="2">
    <citation type="submission" date="2020-09" db="EMBL/GenBank/DDBJ databases">
        <authorList>
            <person name="Sun Q."/>
            <person name="Zhou Y."/>
        </authorList>
    </citation>
    <scope>NUCLEOTIDE SEQUENCE</scope>
    <source>
        <strain evidence="1">CGMCC 1.15371</strain>
    </source>
</reference>
<dbReference type="RefSeq" id="WP_188690984.1">
    <property type="nucleotide sequence ID" value="NZ_BMIR01000004.1"/>
</dbReference>
<sequence length="158" mass="18508">MNLMDMSITSLQEQYMEMRDDLKELVLELLNHAVWAPNHRNREPWRFIYITGGEKPDFLNQKAPAHLVITMRNDSNTLKQNEDLAAVFCLIQNLTLLAWDKQLGVRVSFYEWMFDRNYCRKLGVPDKERIVAVLDLGFYSVIPEAPFKPSAALKWSFL</sequence>
<dbReference type="AlphaFoldDB" id="A0A8J2VP88"/>
<dbReference type="InterPro" id="IPR000415">
    <property type="entry name" value="Nitroreductase-like"/>
</dbReference>
<dbReference type="PANTHER" id="PTHR43821:SF1">
    <property type="entry name" value="NAD(P)H NITROREDUCTASE YDJA-RELATED"/>
    <property type="match status" value="1"/>
</dbReference>
<dbReference type="Gene3D" id="3.40.109.10">
    <property type="entry name" value="NADH Oxidase"/>
    <property type="match status" value="2"/>
</dbReference>
<dbReference type="SUPFAM" id="SSF55469">
    <property type="entry name" value="FMN-dependent nitroreductase-like"/>
    <property type="match status" value="1"/>
</dbReference>
<evidence type="ECO:0000313" key="2">
    <source>
        <dbReference type="Proteomes" id="UP000628775"/>
    </source>
</evidence>
<comment type="caution">
    <text evidence="1">The sequence shown here is derived from an EMBL/GenBank/DDBJ whole genome shotgun (WGS) entry which is preliminary data.</text>
</comment>
<dbReference type="InterPro" id="IPR052530">
    <property type="entry name" value="NAD(P)H_nitroreductase"/>
</dbReference>
<dbReference type="GO" id="GO:0016491">
    <property type="term" value="F:oxidoreductase activity"/>
    <property type="evidence" value="ECO:0007669"/>
    <property type="project" value="InterPro"/>
</dbReference>